<organism evidence="1 2">
    <name type="scientific">Lysobacter dokdonensis DS-58</name>
    <dbReference type="NCBI Taxonomy" id="1300345"/>
    <lineage>
        <taxon>Bacteria</taxon>
        <taxon>Pseudomonadati</taxon>
        <taxon>Pseudomonadota</taxon>
        <taxon>Gammaproteobacteria</taxon>
        <taxon>Lysobacterales</taxon>
        <taxon>Lysobacteraceae</taxon>
        <taxon>Noviluteimonas</taxon>
    </lineage>
</organism>
<sequence length="214" mass="24517">MAHDVSVRRDCYPQYGYMTPFEATEELARQLQQGVAWFATNEGIKSPTKATYSPLYATPTMGFDVWRLRQVLDELGVSYWFFVQHAMQFWAQKKVARKRVPRPMQLCTPTVIDFVMTRWTDPQFRFATPIFDDWDQRFKVERYVGDLVQTAARKLIDQRLDDAIALGYNPAHALAPFVGKVLTKAEAIHRYGESLVEEAAAYTPADEVGDLGPV</sequence>
<accession>A0A0A2X6B0</accession>
<evidence type="ECO:0000313" key="1">
    <source>
        <dbReference type="EMBL" id="KGQ20764.1"/>
    </source>
</evidence>
<name>A0A0A2X6B0_9GAMM</name>
<evidence type="ECO:0000313" key="2">
    <source>
        <dbReference type="Proteomes" id="UP000030518"/>
    </source>
</evidence>
<reference evidence="1 2" key="1">
    <citation type="submission" date="2014-09" db="EMBL/GenBank/DDBJ databases">
        <title>Genome sequences of Lysobacter dokdonensis DS-58.</title>
        <authorList>
            <person name="Kim J.F."/>
            <person name="Kwak M.-J."/>
        </authorList>
    </citation>
    <scope>NUCLEOTIDE SEQUENCE [LARGE SCALE GENOMIC DNA]</scope>
    <source>
        <strain evidence="1 2">DS-58</strain>
    </source>
</reference>
<dbReference type="AlphaFoldDB" id="A0A0A2X6B0"/>
<keyword evidence="2" id="KW-1185">Reference proteome</keyword>
<proteinExistence type="predicted"/>
<dbReference type="EMBL" id="JRKJ01000002">
    <property type="protein sequence ID" value="KGQ20764.1"/>
    <property type="molecule type" value="Genomic_DNA"/>
</dbReference>
<comment type="caution">
    <text evidence="1">The sequence shown here is derived from an EMBL/GenBank/DDBJ whole genome shotgun (WGS) entry which is preliminary data.</text>
</comment>
<gene>
    <name evidence="1" type="ORF">LF41_1304</name>
</gene>
<dbReference type="PATRIC" id="fig|1300345.3.peg.603"/>
<protein>
    <submittedName>
        <fullName evidence="1">Uncharacterized protein</fullName>
    </submittedName>
</protein>
<dbReference type="Proteomes" id="UP000030518">
    <property type="component" value="Unassembled WGS sequence"/>
</dbReference>